<evidence type="ECO:0000256" key="1">
    <source>
        <dbReference type="SAM" id="SignalP"/>
    </source>
</evidence>
<reference evidence="2 3" key="1">
    <citation type="submission" date="2021-05" db="EMBL/GenBank/DDBJ databases">
        <title>Roseococcus sp. XZZS9, whole genome shotgun sequencing project.</title>
        <authorList>
            <person name="Zhao G."/>
            <person name="Shen L."/>
        </authorList>
    </citation>
    <scope>NUCLEOTIDE SEQUENCE [LARGE SCALE GENOMIC DNA]</scope>
    <source>
        <strain evidence="2 3">XZZS9</strain>
    </source>
</reference>
<dbReference type="RefSeq" id="WP_213669555.1">
    <property type="nucleotide sequence ID" value="NZ_JAHCDA010000001.1"/>
</dbReference>
<dbReference type="PROSITE" id="PS51318">
    <property type="entry name" value="TAT"/>
    <property type="match status" value="1"/>
</dbReference>
<dbReference type="EMBL" id="JAHCDA010000001">
    <property type="protein sequence ID" value="MBS7810975.1"/>
    <property type="molecule type" value="Genomic_DNA"/>
</dbReference>
<proteinExistence type="predicted"/>
<accession>A0ABS5QBB5</accession>
<keyword evidence="3" id="KW-1185">Reference proteome</keyword>
<organism evidence="2 3">
    <name type="scientific">Roseococcus pinisoli</name>
    <dbReference type="NCBI Taxonomy" id="2835040"/>
    <lineage>
        <taxon>Bacteria</taxon>
        <taxon>Pseudomonadati</taxon>
        <taxon>Pseudomonadota</taxon>
        <taxon>Alphaproteobacteria</taxon>
        <taxon>Acetobacterales</taxon>
        <taxon>Roseomonadaceae</taxon>
        <taxon>Roseococcus</taxon>
    </lineage>
</organism>
<sequence length="219" mass="22577">MSLPRRAFLAGAAGLSACATLPEPAACTAATGHPAIWVVERSWHTEIGIPAAAMGSFATVFPGAAALMFGFGKRNFMISPARGFAEWLAGPFPGPAVMQVTALNVLPPEAFDAPMIALPATSAALEGLVAALWRSFAPGPQGEPVFLNLVQGSAFYEAARGYSLAYTCNAWTAEMLTAAGFPVHAEPAMLPGAVMRQLLPLAGTCRPRGPVNPARSAAA</sequence>
<gene>
    <name evidence="2" type="ORF">KHU32_08495</name>
</gene>
<dbReference type="Proteomes" id="UP000766336">
    <property type="component" value="Unassembled WGS sequence"/>
</dbReference>
<evidence type="ECO:0000313" key="2">
    <source>
        <dbReference type="EMBL" id="MBS7810975.1"/>
    </source>
</evidence>
<evidence type="ECO:0000313" key="3">
    <source>
        <dbReference type="Proteomes" id="UP000766336"/>
    </source>
</evidence>
<dbReference type="PROSITE" id="PS51257">
    <property type="entry name" value="PROKAR_LIPOPROTEIN"/>
    <property type="match status" value="1"/>
</dbReference>
<keyword evidence="1" id="KW-0732">Signal</keyword>
<feature type="signal peptide" evidence="1">
    <location>
        <begin position="1"/>
        <end position="25"/>
    </location>
</feature>
<comment type="caution">
    <text evidence="2">The sequence shown here is derived from an EMBL/GenBank/DDBJ whole genome shotgun (WGS) entry which is preliminary data.</text>
</comment>
<name>A0ABS5QBB5_9PROT</name>
<dbReference type="InterPro" id="IPR006311">
    <property type="entry name" value="TAT_signal"/>
</dbReference>
<protein>
    <submittedName>
        <fullName evidence="2">DUF2459 domain-containing protein</fullName>
    </submittedName>
</protein>
<dbReference type="Pfam" id="PF09601">
    <property type="entry name" value="DUF2459"/>
    <property type="match status" value="1"/>
</dbReference>
<feature type="chain" id="PRO_5047251861" evidence="1">
    <location>
        <begin position="26"/>
        <end position="219"/>
    </location>
</feature>
<dbReference type="InterPro" id="IPR011727">
    <property type="entry name" value="CHP02117"/>
</dbReference>